<keyword evidence="2" id="KW-0472">Membrane</keyword>
<evidence type="ECO:0000256" key="3">
    <source>
        <dbReference type="ARBA" id="ARBA00023237"/>
    </source>
</evidence>
<accession>A0A917D9G7</accession>
<dbReference type="InterPro" id="IPR008969">
    <property type="entry name" value="CarboxyPept-like_regulatory"/>
</dbReference>
<evidence type="ECO:0000256" key="1">
    <source>
        <dbReference type="ARBA" id="ARBA00004442"/>
    </source>
</evidence>
<dbReference type="InterPro" id="IPR036942">
    <property type="entry name" value="Beta-barrel_TonB_sf"/>
</dbReference>
<dbReference type="SUPFAM" id="SSF56935">
    <property type="entry name" value="Porins"/>
    <property type="match status" value="1"/>
</dbReference>
<dbReference type="RefSeq" id="WP_188360549.1">
    <property type="nucleotide sequence ID" value="NZ_BMFG01000001.1"/>
</dbReference>
<dbReference type="AlphaFoldDB" id="A0A917D9G7"/>
<dbReference type="GO" id="GO:0009279">
    <property type="term" value="C:cell outer membrane"/>
    <property type="evidence" value="ECO:0007669"/>
    <property type="project" value="UniProtKB-SubCell"/>
</dbReference>
<keyword evidence="5" id="KW-0675">Receptor</keyword>
<evidence type="ECO:0000313" key="6">
    <source>
        <dbReference type="Proteomes" id="UP000625735"/>
    </source>
</evidence>
<dbReference type="SUPFAM" id="SSF49464">
    <property type="entry name" value="Carboxypeptidase regulatory domain-like"/>
    <property type="match status" value="1"/>
</dbReference>
<dbReference type="PANTHER" id="PTHR40980">
    <property type="entry name" value="PLUG DOMAIN-CONTAINING PROTEIN"/>
    <property type="match status" value="1"/>
</dbReference>
<dbReference type="Gene3D" id="2.40.170.20">
    <property type="entry name" value="TonB-dependent receptor, beta-barrel domain"/>
    <property type="match status" value="1"/>
</dbReference>
<evidence type="ECO:0000256" key="2">
    <source>
        <dbReference type="ARBA" id="ARBA00023136"/>
    </source>
</evidence>
<dbReference type="Gene3D" id="2.170.130.10">
    <property type="entry name" value="TonB-dependent receptor, plug domain"/>
    <property type="match status" value="1"/>
</dbReference>
<dbReference type="EMBL" id="BMFG01000001">
    <property type="protein sequence ID" value="GGD13805.1"/>
    <property type="molecule type" value="Genomic_DNA"/>
</dbReference>
<dbReference type="PANTHER" id="PTHR40980:SF4">
    <property type="entry name" value="TONB-DEPENDENT RECEPTOR-LIKE BETA-BARREL DOMAIN-CONTAINING PROTEIN"/>
    <property type="match status" value="1"/>
</dbReference>
<reference evidence="5" key="1">
    <citation type="journal article" date="2014" name="Int. J. Syst. Evol. Microbiol.">
        <title>Complete genome sequence of Corynebacterium casei LMG S-19264T (=DSM 44701T), isolated from a smear-ripened cheese.</title>
        <authorList>
            <consortium name="US DOE Joint Genome Institute (JGI-PGF)"/>
            <person name="Walter F."/>
            <person name="Albersmeier A."/>
            <person name="Kalinowski J."/>
            <person name="Ruckert C."/>
        </authorList>
    </citation>
    <scope>NUCLEOTIDE SEQUENCE</scope>
    <source>
        <strain evidence="5">CGMCC 1.12506</strain>
    </source>
</reference>
<gene>
    <name evidence="5" type="ORF">GCM10011343_01080</name>
</gene>
<comment type="subcellular location">
    <subcellularLocation>
        <location evidence="1">Cell outer membrane</location>
    </subcellularLocation>
</comment>
<dbReference type="Proteomes" id="UP000625735">
    <property type="component" value="Unassembled WGS sequence"/>
</dbReference>
<name>A0A917D9G7_9FLAO</name>
<comment type="caution">
    <text evidence="5">The sequence shown here is derived from an EMBL/GenBank/DDBJ whole genome shotgun (WGS) entry which is preliminary data.</text>
</comment>
<organism evidence="5 6">
    <name type="scientific">Flavobacterium orientale</name>
    <dbReference type="NCBI Taxonomy" id="1756020"/>
    <lineage>
        <taxon>Bacteria</taxon>
        <taxon>Pseudomonadati</taxon>
        <taxon>Bacteroidota</taxon>
        <taxon>Flavobacteriia</taxon>
        <taxon>Flavobacteriales</taxon>
        <taxon>Flavobacteriaceae</taxon>
        <taxon>Flavobacterium</taxon>
    </lineage>
</organism>
<evidence type="ECO:0000313" key="5">
    <source>
        <dbReference type="EMBL" id="GGD13805.1"/>
    </source>
</evidence>
<keyword evidence="6" id="KW-1185">Reference proteome</keyword>
<feature type="domain" description="Outer membrane protein beta-barrel" evidence="4">
    <location>
        <begin position="371"/>
        <end position="781"/>
    </location>
</feature>
<dbReference type="InterPro" id="IPR037066">
    <property type="entry name" value="Plug_dom_sf"/>
</dbReference>
<reference evidence="5" key="2">
    <citation type="submission" date="2020-09" db="EMBL/GenBank/DDBJ databases">
        <authorList>
            <person name="Sun Q."/>
            <person name="Zhou Y."/>
        </authorList>
    </citation>
    <scope>NUCLEOTIDE SEQUENCE</scope>
    <source>
        <strain evidence="5">CGMCC 1.12506</strain>
    </source>
</reference>
<dbReference type="Pfam" id="PF14905">
    <property type="entry name" value="OMP_b-brl_3"/>
    <property type="match status" value="1"/>
</dbReference>
<keyword evidence="3" id="KW-0998">Cell outer membrane</keyword>
<evidence type="ECO:0000259" key="4">
    <source>
        <dbReference type="Pfam" id="PF14905"/>
    </source>
</evidence>
<protein>
    <submittedName>
        <fullName evidence="5">TonB-dependent receptor</fullName>
    </submittedName>
</protein>
<sequence>MNLRKPYLILFLLFISLYKLQAQDFIVSGKLIDAKGISIESSEILLIQDKRIKGSGLTDLDGNFSISVPKGVYQLRCYYVGVIIYATDFDLNENTDLGNLISFENTNQLSEVEIVAKKRIMETKIDRTVFNVENSIRSIGMDGYELLKGTPGVSIQGNTISMIGKTNVSIMVDDRIITLSGEDLNNYLRSISSENIKSIEVITTPPAKYSADGNSGLLNIRLKKAIDNSWAVTLRSSYLQSTFATFATGIGFTYNKNKVSLFTDFVKQQGSNEITETADTYFTDENWISRTKREDFVDVYRGIFNLDYKLTENAKVGFKYIGLFNKPDIDDVNNTKIYDSNSNNLQTTILTSGFNNSTTKNNSINAFYSQELDSIGKRMTLDVDYFEYHDSQDRIFSSQDYDADNNMGPSYIKANNKSIQDLKNYSAKIDFEVPSKWANFGFGGRVSWVDNTSDISFFDLTSGSPIVDPQQTNIFDYTENTQSIYANFSKTLNEKWQTQIGLRYENTQTIGTTKALDPDLNETNKFNYNQLFPTAYLLYTANENYSISFNYSKRIGRPDFYSLNPYKWYFSPFLIVEGNPFLQPSFTDNFEINQSFKENITFKLYYSNTKNGSFQIPLIELDQNPPITRMFRDNFYDQERVGATLTYLFNKFSWWESSNTLNGYNNTTTFVKTIPSDEINGFNYSVYTNNTFTLNKSKSFFGELNFSYNAPGFNLFNNFTSSHRLDAGLRYSLRDKGWNFVLYGSDLLRSSFVYVSSTINNTPQTRSIYYDDRTIRLSVSYKFGNRKLGVALRESGNEEEKERIR</sequence>
<dbReference type="InterPro" id="IPR041700">
    <property type="entry name" value="OMP_b-brl_3"/>
</dbReference>
<proteinExistence type="predicted"/>